<name>A0AA97P2G5_PYRO3</name>
<accession>A0AA97P2G5</accession>
<evidence type="ECO:0000256" key="1">
    <source>
        <dbReference type="SAM" id="MobiDB-lite"/>
    </source>
</evidence>
<feature type="compositionally biased region" description="Basic and acidic residues" evidence="1">
    <location>
        <begin position="173"/>
        <end position="183"/>
    </location>
</feature>
<dbReference type="Proteomes" id="UP000011086">
    <property type="component" value="Unassembled WGS sequence"/>
</dbReference>
<reference evidence="2" key="1">
    <citation type="journal article" date="2012" name="PLoS Genet.">
        <title>Comparative analysis of the genomes of two field isolates of the rice blast fungus Magnaporthe oryzae.</title>
        <authorList>
            <person name="Xue M."/>
            <person name="Yang J."/>
            <person name="Li Z."/>
            <person name="Hu S."/>
            <person name="Yao N."/>
            <person name="Dean R.A."/>
            <person name="Zhao W."/>
            <person name="Shen M."/>
            <person name="Zhang H."/>
            <person name="Li C."/>
            <person name="Liu L."/>
            <person name="Cao L."/>
            <person name="Xu X."/>
            <person name="Xing Y."/>
            <person name="Hsiang T."/>
            <person name="Zhang Z."/>
            <person name="Xu J.R."/>
            <person name="Peng Y.L."/>
        </authorList>
    </citation>
    <scope>NUCLEOTIDE SEQUENCE</scope>
    <source>
        <strain evidence="2">Y34</strain>
    </source>
</reference>
<dbReference type="AlphaFoldDB" id="A0AA97P2G5"/>
<gene>
    <name evidence="2" type="ORF">OOU_Y34scaffold00428g12</name>
</gene>
<evidence type="ECO:0000313" key="2">
    <source>
        <dbReference type="EMBL" id="ELQ40527.1"/>
    </source>
</evidence>
<sequence length="242" mass="26321">MWGCTSGRWCIGQRANLADPAGIIDNADAEIATDAAAYDQSVSRGGPFPSSLLSVGMQEPTLRFARPFIYSSQELELRGLVMDLVCCHQCGGGQGPVRPAARYKSAFSKKFMNTEIHGHNIVGCAGVQLDDNIYKPDPNYSREQQLDICRVRTNQPTHGKRGKTSPPSPAAHELPRNRLDRPLTRGQVPCAHGTLPANLGPSGRPLMLPLIAQRKPATGTQSRHLNAHFADVQYSQCIRNPG</sequence>
<protein>
    <submittedName>
        <fullName evidence="2">Uncharacterized protein</fullName>
    </submittedName>
</protein>
<organism evidence="2">
    <name type="scientific">Pyricularia oryzae (strain Y34)</name>
    <name type="common">Rice blast fungus</name>
    <name type="synonym">Magnaporthe oryzae</name>
    <dbReference type="NCBI Taxonomy" id="1143189"/>
    <lineage>
        <taxon>Eukaryota</taxon>
        <taxon>Fungi</taxon>
        <taxon>Dikarya</taxon>
        <taxon>Ascomycota</taxon>
        <taxon>Pezizomycotina</taxon>
        <taxon>Sordariomycetes</taxon>
        <taxon>Sordariomycetidae</taxon>
        <taxon>Magnaporthales</taxon>
        <taxon>Pyriculariaceae</taxon>
        <taxon>Pyricularia</taxon>
    </lineage>
</organism>
<dbReference type="EMBL" id="JH793447">
    <property type="protein sequence ID" value="ELQ40527.1"/>
    <property type="molecule type" value="Genomic_DNA"/>
</dbReference>
<proteinExistence type="predicted"/>
<feature type="region of interest" description="Disordered" evidence="1">
    <location>
        <begin position="155"/>
        <end position="184"/>
    </location>
</feature>